<evidence type="ECO:0000313" key="1">
    <source>
        <dbReference type="EMBL" id="PKQ61441.1"/>
    </source>
</evidence>
<dbReference type="OrthoDB" id="961266at2"/>
<dbReference type="EMBL" id="MVDD01000014">
    <property type="protein sequence ID" value="PKQ61441.1"/>
    <property type="molecule type" value="Genomic_DNA"/>
</dbReference>
<dbReference type="Gene3D" id="2.70.70.10">
    <property type="entry name" value="Glucose Permease (Domain IIA)"/>
    <property type="match status" value="1"/>
</dbReference>
<proteinExistence type="predicted"/>
<comment type="caution">
    <text evidence="1">The sequence shown here is derived from an EMBL/GenBank/DDBJ whole genome shotgun (WGS) entry which is preliminary data.</text>
</comment>
<dbReference type="SUPFAM" id="SSF53955">
    <property type="entry name" value="Lysozyme-like"/>
    <property type="match status" value="1"/>
</dbReference>
<dbReference type="PROSITE" id="PS00018">
    <property type="entry name" value="EF_HAND_1"/>
    <property type="match status" value="1"/>
</dbReference>
<accession>A0A2N3HTT2</accession>
<keyword evidence="2" id="KW-1185">Reference proteome</keyword>
<organism evidence="1 2">
    <name type="scientific">Labilibaculum filiforme</name>
    <dbReference type="NCBI Taxonomy" id="1940526"/>
    <lineage>
        <taxon>Bacteria</taxon>
        <taxon>Pseudomonadati</taxon>
        <taxon>Bacteroidota</taxon>
        <taxon>Bacteroidia</taxon>
        <taxon>Marinilabiliales</taxon>
        <taxon>Marinifilaceae</taxon>
        <taxon>Labilibaculum</taxon>
    </lineage>
</organism>
<gene>
    <name evidence="1" type="ORF">BZG02_15930</name>
</gene>
<dbReference type="RefSeq" id="WP_101262510.1">
    <property type="nucleotide sequence ID" value="NZ_MVDD01000014.1"/>
</dbReference>
<dbReference type="InterPro" id="IPR023346">
    <property type="entry name" value="Lysozyme-like_dom_sf"/>
</dbReference>
<dbReference type="InterPro" id="IPR011055">
    <property type="entry name" value="Dup_hybrid_motif"/>
</dbReference>
<dbReference type="AlphaFoldDB" id="A0A2N3HTT2"/>
<dbReference type="Gene3D" id="1.10.530.10">
    <property type="match status" value="1"/>
</dbReference>
<evidence type="ECO:0008006" key="3">
    <source>
        <dbReference type="Google" id="ProtNLM"/>
    </source>
</evidence>
<sequence>MKFEYPVDGISDPDQKLGCNNIVGTYPIGRLFNWHGGVHVAENSSSPIKAIADGTLIAYRIPNSALQVGESKYSNGFVLLQHEYKSPKGRKLVFYSLYSGLLSFSEMKANKRYPSLFHIKSTTVQGTEIKNGKIGENLRKKSRKESVIRLVENGSKVVVGDKFLDKYYEILKIDGKPVSDAIMWADSLPNLVDGVDAEMDKIISGNDFNKVVFVKVGQELGFAGTHGFKGNKTYKTAHVEVFTDKDPSEFLKGIEGDKDDVKDTKKFLKFAKGSKLSLKYPATFYANDEIQVLEFPEGENEEYCRIKLHKQIRIVLKADLKYTKGSEKKEDNKVIAAKYTPEKLENLNKVFNDTLQSTSEIEWIKSLPGEEEKREVSFCPPAGNHIYWVKKTELGVSEKPTAPISLSANLKSLFKNKPGNKTESELGEDYFVQSSQVKKVTQAGSDKFFYDIKTMTPVKDDKGFVRSTEVQGFIKSDDANISEVSAHDWTVFGFETFKDQEDEFVFNKTVEILKQENAPGFIKTVWKQIDKDGNKILSSKELASGLGDEFVVKKLSKMICYHTSEWGLKYSSLQSEIETLLDEGINKEENADKKNALNQKKDLTITNTKQKVDNLQFWSKVKVPIPKTTPEIPPDWIYDPIRNQSRKRYPWDRDFEYEQEEEEYTPFPISPKVYHFHPIAFVEQMRRMGGCCSAKMNKEELKTIAYDSKDSDIEKHLPGLNEAFKNNSINTCLRKVHFLAQIIHESARLSATKEGGVLDSDYGGFPGRGLIQITGESNYKAYQTFSGEDVTTSATNKAKLESSPHAANSAGWFWDKKAKLNDEADENDFIYITMKINGGLNGYNHRLEYLKKGFLTYYTNCNIKKEISTEYKFNESKAYDNPIYAFAWGLWHDPDLEKTGCTKDKDEALKGYNRLINLTDSNYKIKNRYLIHKMSEFSDLKDTEDKVKVREAAQKRINKLNEN</sequence>
<reference evidence="1 2" key="1">
    <citation type="journal article" date="2017" name="Front. Microbiol.">
        <title>Labilibaculum manganireducens gen. nov., sp. nov. and Labilibaculum filiforme sp. nov., Novel Bacteroidetes Isolated from Subsurface Sediments of the Baltic Sea.</title>
        <authorList>
            <person name="Vandieken V."/>
            <person name="Marshall I.P."/>
            <person name="Niemann H."/>
            <person name="Engelen B."/>
            <person name="Cypionka H."/>
        </authorList>
    </citation>
    <scope>NUCLEOTIDE SEQUENCE [LARGE SCALE GENOMIC DNA]</scope>
    <source>
        <strain evidence="1 2">59.16B</strain>
    </source>
</reference>
<dbReference type="Proteomes" id="UP000233535">
    <property type="component" value="Unassembled WGS sequence"/>
</dbReference>
<protein>
    <recommendedName>
        <fullName evidence="3">EF-hand domain-containing protein</fullName>
    </recommendedName>
</protein>
<dbReference type="InterPro" id="IPR018247">
    <property type="entry name" value="EF_Hand_1_Ca_BS"/>
</dbReference>
<name>A0A2N3HTT2_9BACT</name>
<evidence type="ECO:0000313" key="2">
    <source>
        <dbReference type="Proteomes" id="UP000233535"/>
    </source>
</evidence>